<keyword evidence="2" id="KW-1133">Transmembrane helix</keyword>
<dbReference type="FunFam" id="1.10.510.10:FF:000530">
    <property type="entry name" value="probable receptor-like protein kinase At5g59700"/>
    <property type="match status" value="1"/>
</dbReference>
<keyword evidence="2" id="KW-0812">Transmembrane</keyword>
<proteinExistence type="predicted"/>
<keyword evidence="2" id="KW-0472">Membrane</keyword>
<dbReference type="InterPro" id="IPR000719">
    <property type="entry name" value="Prot_kinase_dom"/>
</dbReference>
<dbReference type="Gene3D" id="1.10.510.10">
    <property type="entry name" value="Transferase(Phosphotransferase) domain 1"/>
    <property type="match status" value="1"/>
</dbReference>
<organism evidence="4">
    <name type="scientific">Salvia splendens</name>
    <name type="common">Scarlet sage</name>
    <dbReference type="NCBI Taxonomy" id="180675"/>
    <lineage>
        <taxon>Eukaryota</taxon>
        <taxon>Viridiplantae</taxon>
        <taxon>Streptophyta</taxon>
        <taxon>Embryophyta</taxon>
        <taxon>Tracheophyta</taxon>
        <taxon>Spermatophyta</taxon>
        <taxon>Magnoliopsida</taxon>
        <taxon>eudicotyledons</taxon>
        <taxon>Gunneridae</taxon>
        <taxon>Pentapetalae</taxon>
        <taxon>asterids</taxon>
        <taxon>lamiids</taxon>
        <taxon>Lamiales</taxon>
        <taxon>Lamiaceae</taxon>
        <taxon>Nepetoideae</taxon>
        <taxon>Mentheae</taxon>
        <taxon>Salviinae</taxon>
        <taxon>Salvia</taxon>
        <taxon>Salvia subgen. Calosphace</taxon>
        <taxon>core Calosphace</taxon>
    </lineage>
</organism>
<evidence type="ECO:0000256" key="1">
    <source>
        <dbReference type="ARBA" id="ARBA00004479"/>
    </source>
</evidence>
<dbReference type="Pfam" id="PF00069">
    <property type="entry name" value="Pkinase"/>
    <property type="match status" value="1"/>
</dbReference>
<dbReference type="Pfam" id="PF19160">
    <property type="entry name" value="SPARK"/>
    <property type="match status" value="1"/>
</dbReference>
<dbReference type="Gene3D" id="3.30.200.20">
    <property type="entry name" value="Phosphorylase Kinase, domain 1"/>
    <property type="match status" value="1"/>
</dbReference>
<dbReference type="SMART" id="SM00220">
    <property type="entry name" value="S_TKc"/>
    <property type="match status" value="1"/>
</dbReference>
<gene>
    <name evidence="4" type="ORF">SASPL_127448</name>
</gene>
<dbReference type="InterPro" id="IPR051824">
    <property type="entry name" value="LRR_Rcpt-Like_S/T_Kinase"/>
</dbReference>
<reference evidence="4" key="2">
    <citation type="submission" date="2020-08" db="EMBL/GenBank/DDBJ databases">
        <title>Plant Genome Project.</title>
        <authorList>
            <person name="Zhang R.-G."/>
        </authorList>
    </citation>
    <scope>NUCLEOTIDE SEQUENCE</scope>
    <source>
        <strain evidence="4">Huo1</strain>
        <tissue evidence="4">Leaf</tissue>
    </source>
</reference>
<dbReference type="AlphaFoldDB" id="A0A8X8ZML1"/>
<dbReference type="GO" id="GO:0004672">
    <property type="term" value="F:protein kinase activity"/>
    <property type="evidence" value="ECO:0007669"/>
    <property type="project" value="InterPro"/>
</dbReference>
<dbReference type="GO" id="GO:0016020">
    <property type="term" value="C:membrane"/>
    <property type="evidence" value="ECO:0007669"/>
    <property type="project" value="UniProtKB-SubCell"/>
</dbReference>
<dbReference type="InterPro" id="IPR011009">
    <property type="entry name" value="Kinase-like_dom_sf"/>
</dbReference>
<dbReference type="SUPFAM" id="SSF56112">
    <property type="entry name" value="Protein kinase-like (PK-like)"/>
    <property type="match status" value="1"/>
</dbReference>
<reference evidence="4" key="1">
    <citation type="submission" date="2018-01" db="EMBL/GenBank/DDBJ databases">
        <authorList>
            <person name="Mao J.F."/>
        </authorList>
    </citation>
    <scope>NUCLEOTIDE SEQUENCE</scope>
    <source>
        <strain evidence="4">Huo1</strain>
        <tissue evidence="4">Leaf</tissue>
    </source>
</reference>
<name>A0A8X8ZML1_SALSN</name>
<dbReference type="PANTHER" id="PTHR48006">
    <property type="entry name" value="LEUCINE-RICH REPEAT-CONTAINING PROTEIN DDB_G0281931-RELATED"/>
    <property type="match status" value="1"/>
</dbReference>
<evidence type="ECO:0000256" key="2">
    <source>
        <dbReference type="SAM" id="Phobius"/>
    </source>
</evidence>
<keyword evidence="5" id="KW-1185">Reference proteome</keyword>
<dbReference type="EMBL" id="PNBA02000010">
    <property type="protein sequence ID" value="KAG6409409.1"/>
    <property type="molecule type" value="Genomic_DNA"/>
</dbReference>
<accession>A0A8X8ZML1</accession>
<dbReference type="PROSITE" id="PS00108">
    <property type="entry name" value="PROTEIN_KINASE_ST"/>
    <property type="match status" value="1"/>
</dbReference>
<dbReference type="PROSITE" id="PS50011">
    <property type="entry name" value="PROTEIN_KINASE_DOM"/>
    <property type="match status" value="1"/>
</dbReference>
<sequence>MNLALTLAACTLDFTPYPYRPLGGCHGVKESASDWNIFPRTSCCQEALVVYARALALVAKNSSSGTIFLSQDQWTDCTGAPFQLQPNISTQSCGFNDFYYGSGKCSMLKLSDIDPNVTSQCSSFASYDKACGICTEKISTALDTMMESLDVKGNDTERPTCLVGLIVSVIAGKKSDASDDFERCLPTLAGPAPHNYIKISYGVAEALLAVVLAMIALAAIITLIKYVTKNEKQQKKRKLPETKGVADINGLYMFSKTEIDSAINHRGEKWCLGRGSAGMVYKGVLPSGQLVAIKQIYKSNTSDSFTREIEGLSRVRHPNLVCLFGCCIEDGEQYLVYEYCPHGNLAQHLLRNDAVLMWEDRVRILRECALALRYLHHHTNGCIVHRDIKLTNILLTEDMQAKLSDFGLARMLGMEESKVFTDVRGTIGYMDPEYMSNAKLTSASDIYSFGIVMLQLLSGQRVIELDLDARDQLTRKAKDVNMQKRPLADFQDRKMKGNIVTVDFKSILQLAVLCVASSSTGRPAIGEVVDELEKALKNTQLEMRPREKSSFEATPEVIHV</sequence>
<dbReference type="InterPro" id="IPR043891">
    <property type="entry name" value="SPARK"/>
</dbReference>
<protein>
    <recommendedName>
        <fullName evidence="3">Protein kinase domain-containing protein</fullName>
    </recommendedName>
</protein>
<evidence type="ECO:0000313" key="4">
    <source>
        <dbReference type="EMBL" id="KAG6409409.1"/>
    </source>
</evidence>
<evidence type="ECO:0000259" key="3">
    <source>
        <dbReference type="PROSITE" id="PS50011"/>
    </source>
</evidence>
<feature type="transmembrane region" description="Helical" evidence="2">
    <location>
        <begin position="206"/>
        <end position="228"/>
    </location>
</feature>
<comment type="caution">
    <text evidence="4">The sequence shown here is derived from an EMBL/GenBank/DDBJ whole genome shotgun (WGS) entry which is preliminary data.</text>
</comment>
<dbReference type="PANTHER" id="PTHR48006:SF92">
    <property type="entry name" value="LRR RECEPTOR-LIKE SERINE_THREONINE-PROTEIN KINASE GSO1"/>
    <property type="match status" value="1"/>
</dbReference>
<dbReference type="InterPro" id="IPR008271">
    <property type="entry name" value="Ser/Thr_kinase_AS"/>
</dbReference>
<dbReference type="GO" id="GO:0005524">
    <property type="term" value="F:ATP binding"/>
    <property type="evidence" value="ECO:0007669"/>
    <property type="project" value="InterPro"/>
</dbReference>
<comment type="subcellular location">
    <subcellularLocation>
        <location evidence="1">Membrane</location>
        <topology evidence="1">Single-pass type I membrane protein</topology>
    </subcellularLocation>
</comment>
<evidence type="ECO:0000313" key="5">
    <source>
        <dbReference type="Proteomes" id="UP000298416"/>
    </source>
</evidence>
<feature type="domain" description="Protein kinase" evidence="3">
    <location>
        <begin position="266"/>
        <end position="536"/>
    </location>
</feature>
<dbReference type="Proteomes" id="UP000298416">
    <property type="component" value="Unassembled WGS sequence"/>
</dbReference>